<dbReference type="EMBL" id="LAZR01014869">
    <property type="protein sequence ID" value="KKM15596.1"/>
    <property type="molecule type" value="Genomic_DNA"/>
</dbReference>
<proteinExistence type="predicted"/>
<organism evidence="1">
    <name type="scientific">marine sediment metagenome</name>
    <dbReference type="NCBI Taxonomy" id="412755"/>
    <lineage>
        <taxon>unclassified sequences</taxon>
        <taxon>metagenomes</taxon>
        <taxon>ecological metagenomes</taxon>
    </lineage>
</organism>
<dbReference type="AlphaFoldDB" id="A0A0F9HJV1"/>
<evidence type="ECO:0000313" key="1">
    <source>
        <dbReference type="EMBL" id="KKM15596.1"/>
    </source>
</evidence>
<accession>A0A0F9HJV1</accession>
<sequence length="65" mass="8020">MYYYMNIKRLKFINQIRNTPDSELGGKVELKLIYLDLQNQAKQIERTDWMDFDLEPEYRGRPYKE</sequence>
<reference evidence="1" key="1">
    <citation type="journal article" date="2015" name="Nature">
        <title>Complex archaea that bridge the gap between prokaryotes and eukaryotes.</title>
        <authorList>
            <person name="Spang A."/>
            <person name="Saw J.H."/>
            <person name="Jorgensen S.L."/>
            <person name="Zaremba-Niedzwiedzka K."/>
            <person name="Martijn J."/>
            <person name="Lind A.E."/>
            <person name="van Eijk R."/>
            <person name="Schleper C."/>
            <person name="Guy L."/>
            <person name="Ettema T.J."/>
        </authorList>
    </citation>
    <scope>NUCLEOTIDE SEQUENCE</scope>
</reference>
<gene>
    <name evidence="1" type="ORF">LCGC14_1694470</name>
</gene>
<protein>
    <submittedName>
        <fullName evidence="1">Uncharacterized protein</fullName>
    </submittedName>
</protein>
<comment type="caution">
    <text evidence="1">The sequence shown here is derived from an EMBL/GenBank/DDBJ whole genome shotgun (WGS) entry which is preliminary data.</text>
</comment>
<name>A0A0F9HJV1_9ZZZZ</name>